<dbReference type="InterPro" id="IPR000571">
    <property type="entry name" value="Znf_CCCH"/>
</dbReference>
<dbReference type="PANTHER" id="PTHR46007:SF8">
    <property type="entry name" value="C2H2-TYPE DOMAIN-CONTAINING PROTEIN"/>
    <property type="match status" value="1"/>
</dbReference>
<keyword evidence="1" id="KW-0479">Metal-binding</keyword>
<dbReference type="SMART" id="SM00356">
    <property type="entry name" value="ZnF_C3H1"/>
    <property type="match status" value="4"/>
</dbReference>
<name>A0A0K6S6Z0_9ALVE</name>
<reference evidence="4" key="1">
    <citation type="submission" date="2014-11" db="EMBL/GenBank/DDBJ databases">
        <title>Molecular phylogeny of cliff fern family Woodsiaceae with morphological implications.</title>
        <authorList>
            <person name="Shao Y.-Z."/>
            <person name="Wei R."/>
            <person name="Zhang X.-C."/>
        </authorList>
    </citation>
    <scope>NUCLEOTIDE SEQUENCE</scope>
</reference>
<dbReference type="PROSITE" id="PS50103">
    <property type="entry name" value="ZF_C3H1"/>
    <property type="match status" value="1"/>
</dbReference>
<feature type="compositionally biased region" description="Basic and acidic residues" evidence="2">
    <location>
        <begin position="202"/>
        <end position="218"/>
    </location>
</feature>
<proteinExistence type="predicted"/>
<feature type="compositionally biased region" description="Low complexity" evidence="2">
    <location>
        <begin position="1098"/>
        <end position="1107"/>
    </location>
</feature>
<feature type="compositionally biased region" description="Basic and acidic residues" evidence="2">
    <location>
        <begin position="432"/>
        <end position="442"/>
    </location>
</feature>
<dbReference type="GO" id="GO:0003713">
    <property type="term" value="F:transcription coactivator activity"/>
    <property type="evidence" value="ECO:0007669"/>
    <property type="project" value="TreeGrafter"/>
</dbReference>
<feature type="compositionally biased region" description="Gly residues" evidence="2">
    <location>
        <begin position="1257"/>
        <end position="1270"/>
    </location>
</feature>
<feature type="compositionally biased region" description="Gly residues" evidence="2">
    <location>
        <begin position="475"/>
        <end position="491"/>
    </location>
</feature>
<dbReference type="VEuPathDB" id="CryptoDB:Cvel_20013"/>
<evidence type="ECO:0000256" key="2">
    <source>
        <dbReference type="SAM" id="MobiDB-lite"/>
    </source>
</evidence>
<feature type="compositionally biased region" description="Gly residues" evidence="2">
    <location>
        <begin position="742"/>
        <end position="751"/>
    </location>
</feature>
<gene>
    <name evidence="4" type="ORF">Cvel_20013.t2.CR2</name>
</gene>
<dbReference type="GO" id="GO:0008270">
    <property type="term" value="F:zinc ion binding"/>
    <property type="evidence" value="ECO:0007669"/>
    <property type="project" value="UniProtKB-KW"/>
</dbReference>
<dbReference type="EMBL" id="CDMZ01000844">
    <property type="protein sequence ID" value="CUC09429.1"/>
    <property type="molecule type" value="Genomic_DNA"/>
</dbReference>
<evidence type="ECO:0000313" key="4">
    <source>
        <dbReference type="EMBL" id="CUC09429.1"/>
    </source>
</evidence>
<feature type="compositionally biased region" description="Polar residues" evidence="2">
    <location>
        <begin position="192"/>
        <end position="201"/>
    </location>
</feature>
<feature type="zinc finger region" description="C3H1-type" evidence="1">
    <location>
        <begin position="946"/>
        <end position="971"/>
    </location>
</feature>
<feature type="compositionally biased region" description="Basic and acidic residues" evidence="2">
    <location>
        <begin position="1310"/>
        <end position="1320"/>
    </location>
</feature>
<dbReference type="Gene3D" id="4.10.1000.40">
    <property type="match status" value="1"/>
</dbReference>
<accession>A0A0K6S6Z0</accession>
<dbReference type="Gene3D" id="4.10.1000.30">
    <property type="match status" value="1"/>
</dbReference>
<feature type="region of interest" description="Disordered" evidence="2">
    <location>
        <begin position="734"/>
        <end position="862"/>
    </location>
</feature>
<dbReference type="GO" id="GO:0016592">
    <property type="term" value="C:mediator complex"/>
    <property type="evidence" value="ECO:0007669"/>
    <property type="project" value="TreeGrafter"/>
</dbReference>
<dbReference type="GO" id="GO:0045944">
    <property type="term" value="P:positive regulation of transcription by RNA polymerase II"/>
    <property type="evidence" value="ECO:0007669"/>
    <property type="project" value="TreeGrafter"/>
</dbReference>
<feature type="compositionally biased region" description="Basic and acidic residues" evidence="2">
    <location>
        <begin position="832"/>
        <end position="851"/>
    </location>
</feature>
<feature type="region of interest" description="Disordered" evidence="2">
    <location>
        <begin position="1239"/>
        <end position="1374"/>
    </location>
</feature>
<protein>
    <recommendedName>
        <fullName evidence="3">C3H1-type domain-containing protein</fullName>
    </recommendedName>
</protein>
<sequence length="1384" mass="145544">MCDQVDEEVYFTYGGSERIVTGETVVAFNLEIGADPPRARRVTVVSRHGELSTGRIAQYNPETDTGFIEIAPEFQRRIMFHSSELEETFPHPVAIGAFVAFQTRPAQGDRKSMATHVRQCGRVVKFDTKERDGLIGERICFSYQASAYREAERGRGGVASSASGPRDRARQQQQQQPQQGRGGRGGVEVLTVTPQPQSTAARESDGGGERGAVSDDPKRQVMPCRYGVDCKLYTCQFGHPDTRPKCCPSVDACDNPSCPLIHKKLMMEQGPPTMSNFLENTQGKILAIRKGVRVRACRHHPRCRAGLRCSDAHVIQEPHKRLASGGTAYRSSSNLSPRHDQQQQHSQEMVGRDTQTPAGAARGKPTALPSSQQGPGPVTASGGVAILSSVQGPRVEEGGKGRGPVIEEVGPTAGSFPPGVHSSSALSAPHPPHGERDGRDPHALPPMGPLGALMQQQGGGNTGPVIHGVRSGPSGPSGGRGIQSVSGGYGGVSPSTGGEKEKQQQQQQHQVVPVSGGMGMCGGASSRRGSWRVVVIVVDGYRWGLETGGVAEELDRLESFVLSEIGNACEDGVKTVSPRGARVFLHPDPLEVAKLQNQQKRGSGEWGDGPVTGEGGLRYIQRVKDLGWQVFNCRACLGEGGGVQSVLEERDLARIVGDLSADERYDPIGGQVQRVTATDVVLVVTHKANQPRVILDGVFPSHALQWISVTSAEPEGPSLSRWGRQTQRLLSFPFAPHPSTVAGGGTSGSGTGHVKAAGGQGGETSLSLPNGFPEILNDLFKSQHQHQQQQLQQQQQQQQHNSSGNARWGGMNVGGHEGGREMPEAVEAPRGPGDRSRHPGDHRDGMEKVGETGDGSGSKGGSYRERVCRTGEGCKIFSCPFVHPANRTPPCPESHVCENPKCHFLHRPVELEPEGTVSADTKGKKVFSNLLSDTFGRHCALSGLAPGGLKVCDSFPACPFGSDCRYAHLAERASMKVPQSMVLANGDLVPVQDFIENTGLGLALRHGRKGKICKDGPSCARADTTCIYLHIRRRGGNSRQQNPPYNRGGQRGEDDRASPASRRANESGGGHGHGNSSWGGGAPPPSTGGGVAVGGKPSGAEILALLASGGGGTGSAQGPGAGSQGGHPPAVGVDGRPATASTSAGGGSSFSFSSCVLCGARSSGGDTKGSLARCRAGHLVCDVCLSDFICRSWSPDIDRQQTSGGRVPEVPCPCSSCSSSLSRGEISRHADGRALAVVESRQKEAAHRHARQERSGAAGGGGSWRNGNGNGAEMDDVEEEEEEEERSSSQIAMGEDDRGGLDGPTQKLLDALREGSEGPRGHVTKMLSHSAAAVGAPLKASSGSASNSGHNSARGGGERDRRGHELPQEAVPVVPAILRVGSKA</sequence>
<evidence type="ECO:0000256" key="1">
    <source>
        <dbReference type="PROSITE-ProRule" id="PRU00723"/>
    </source>
</evidence>
<evidence type="ECO:0000259" key="3">
    <source>
        <dbReference type="PROSITE" id="PS50103"/>
    </source>
</evidence>
<feature type="compositionally biased region" description="Low complexity" evidence="2">
    <location>
        <begin position="1340"/>
        <end position="1353"/>
    </location>
</feature>
<feature type="region of interest" description="Disordered" evidence="2">
    <location>
        <begin position="1034"/>
        <end position="1148"/>
    </location>
</feature>
<feature type="domain" description="C3H1-type" evidence="3">
    <location>
        <begin position="946"/>
        <end position="971"/>
    </location>
</feature>
<dbReference type="PANTHER" id="PTHR46007">
    <property type="entry name" value="MEDIATOR OF RNA POLYMERASE II TRANSCRIPTION SUBUNIT 12"/>
    <property type="match status" value="1"/>
</dbReference>
<feature type="compositionally biased region" description="Low complexity" evidence="2">
    <location>
        <begin position="1138"/>
        <end position="1148"/>
    </location>
</feature>
<feature type="compositionally biased region" description="Low complexity" evidence="2">
    <location>
        <begin position="785"/>
        <end position="800"/>
    </location>
</feature>
<dbReference type="InterPro" id="IPR051647">
    <property type="entry name" value="Mediator_comp_sub12"/>
</dbReference>
<feature type="compositionally biased region" description="Acidic residues" evidence="2">
    <location>
        <begin position="1273"/>
        <end position="1285"/>
    </location>
</feature>
<feature type="compositionally biased region" description="Basic and acidic residues" evidence="2">
    <location>
        <begin position="1356"/>
        <end position="1367"/>
    </location>
</feature>
<feature type="region of interest" description="Disordered" evidence="2">
    <location>
        <begin position="152"/>
        <end position="218"/>
    </location>
</feature>
<organism evidence="4">
    <name type="scientific">Chromera velia CCMP2878</name>
    <dbReference type="NCBI Taxonomy" id="1169474"/>
    <lineage>
        <taxon>Eukaryota</taxon>
        <taxon>Sar</taxon>
        <taxon>Alveolata</taxon>
        <taxon>Colpodellida</taxon>
        <taxon>Chromeraceae</taxon>
        <taxon>Chromera</taxon>
    </lineage>
</organism>
<keyword evidence="1" id="KW-0862">Zinc</keyword>
<feature type="compositionally biased region" description="Gly residues" evidence="2">
    <location>
        <begin position="1067"/>
        <end position="1097"/>
    </location>
</feature>
<feature type="region of interest" description="Disordered" evidence="2">
    <location>
        <begin position="320"/>
        <end position="509"/>
    </location>
</feature>
<keyword evidence="1" id="KW-0863">Zinc-finger</keyword>
<feature type="compositionally biased region" description="Gly residues" evidence="2">
    <location>
        <begin position="1108"/>
        <end position="1125"/>
    </location>
</feature>
<feature type="compositionally biased region" description="Polar residues" evidence="2">
    <location>
        <begin position="343"/>
        <end position="357"/>
    </location>
</feature>